<dbReference type="EMBL" id="CP115165">
    <property type="protein sequence ID" value="WDA59738.1"/>
    <property type="molecule type" value="Genomic_DNA"/>
</dbReference>
<dbReference type="InterPro" id="IPR001247">
    <property type="entry name" value="ExoRNase_PH_dom1"/>
</dbReference>
<evidence type="ECO:0000256" key="1">
    <source>
        <dbReference type="ARBA" id="ARBA00006678"/>
    </source>
</evidence>
<dbReference type="EC" id="2.7.7.56" evidence="6"/>
<dbReference type="InterPro" id="IPR027408">
    <property type="entry name" value="PNPase/RNase_PH_dom_sf"/>
</dbReference>
<evidence type="ECO:0000256" key="7">
    <source>
        <dbReference type="SAM" id="MobiDB-lite"/>
    </source>
</evidence>
<evidence type="ECO:0000259" key="8">
    <source>
        <dbReference type="Pfam" id="PF01138"/>
    </source>
</evidence>
<dbReference type="InterPro" id="IPR020568">
    <property type="entry name" value="Ribosomal_Su5_D2-typ_SF"/>
</dbReference>
<feature type="domain" description="Exoribonuclease phosphorolytic" evidence="8">
    <location>
        <begin position="26"/>
        <end position="153"/>
    </location>
</feature>
<evidence type="ECO:0000259" key="9">
    <source>
        <dbReference type="Pfam" id="PF03725"/>
    </source>
</evidence>
<comment type="similarity">
    <text evidence="1 6">Belongs to the RNase PH family.</text>
</comment>
<dbReference type="InterPro" id="IPR050080">
    <property type="entry name" value="RNase_PH"/>
</dbReference>
<sequence>MSTPSKGPSSKPQPLPVREGRTLLEPRPLTVKRGVNPHAPGSAHLIMGRTEIMATVSIQDKAAPHMRGSKEGWLTAEYSMLPRATTDRQARERNLQDGRRYEIQRLLGRALRASMDLRHFRNQTLYVDCDVLVADGGTRVASILAGHAALHDFCDRLIQKGQLTEWPIAHNVGAISVGLLGDEVRVDLDYAEDRVARADLNVVATDTGLIIEVQGGAEEGALTQEEYVRLLSTGAFAVQGVMADLTRQLSVIQGM</sequence>
<dbReference type="NCBIfam" id="TIGR01966">
    <property type="entry name" value="RNasePH"/>
    <property type="match status" value="1"/>
</dbReference>
<name>A0ABY7V6J0_9DEIO</name>
<gene>
    <name evidence="6 10" type="primary">rph</name>
    <name evidence="10" type="ORF">M8445_05905</name>
</gene>
<accession>A0ABY7V6J0</accession>
<feature type="region of interest" description="Disordered" evidence="7">
    <location>
        <begin position="1"/>
        <end position="25"/>
    </location>
</feature>
<evidence type="ECO:0000256" key="2">
    <source>
        <dbReference type="ARBA" id="ARBA00022552"/>
    </source>
</evidence>
<dbReference type="Pfam" id="PF01138">
    <property type="entry name" value="RNase_PH"/>
    <property type="match status" value="1"/>
</dbReference>
<reference evidence="10 11" key="1">
    <citation type="submission" date="2022-12" db="EMBL/GenBank/DDBJ databases">
        <title>Genome Sequence of Deinococcus aquaticus Type Strain PB314.</title>
        <authorList>
            <person name="Albert C."/>
            <person name="Hill J."/>
            <person name="Boren L."/>
            <person name="Scholz-Ng S."/>
            <person name="Fatema N."/>
            <person name="Grosso R."/>
            <person name="Soboslay E."/>
            <person name="Tuohy J."/>
        </authorList>
    </citation>
    <scope>NUCLEOTIDE SEQUENCE [LARGE SCALE GENOMIC DNA]</scope>
    <source>
        <strain evidence="10 11">PB-314</strain>
    </source>
</reference>
<keyword evidence="2 6" id="KW-0698">rRNA processing</keyword>
<dbReference type="PANTHER" id="PTHR11953">
    <property type="entry name" value="EXOSOME COMPLEX COMPONENT"/>
    <property type="match status" value="1"/>
</dbReference>
<dbReference type="Gene3D" id="3.30.230.70">
    <property type="entry name" value="GHMP Kinase, N-terminal domain"/>
    <property type="match status" value="1"/>
</dbReference>
<dbReference type="InterPro" id="IPR018336">
    <property type="entry name" value="RNase_PH_CS"/>
</dbReference>
<dbReference type="PROSITE" id="PS01277">
    <property type="entry name" value="RIBONUCLEASE_PH"/>
    <property type="match status" value="1"/>
</dbReference>
<keyword evidence="5" id="KW-0694">RNA-binding</keyword>
<dbReference type="SUPFAM" id="SSF55666">
    <property type="entry name" value="Ribonuclease PH domain 2-like"/>
    <property type="match status" value="1"/>
</dbReference>
<evidence type="ECO:0000256" key="4">
    <source>
        <dbReference type="ARBA" id="ARBA00022694"/>
    </source>
</evidence>
<dbReference type="SUPFAM" id="SSF54211">
    <property type="entry name" value="Ribosomal protein S5 domain 2-like"/>
    <property type="match status" value="1"/>
</dbReference>
<feature type="binding site" evidence="6">
    <location>
        <begin position="137"/>
        <end position="139"/>
    </location>
    <ligand>
        <name>phosphate</name>
        <dbReference type="ChEBI" id="CHEBI:43474"/>
        <note>substrate</note>
    </ligand>
</feature>
<evidence type="ECO:0000313" key="10">
    <source>
        <dbReference type="EMBL" id="WDA59738.1"/>
    </source>
</evidence>
<keyword evidence="4 6" id="KW-0819">tRNA processing</keyword>
<dbReference type="InterPro" id="IPR015847">
    <property type="entry name" value="ExoRNase_PH_dom2"/>
</dbReference>
<keyword evidence="3 6" id="KW-0820">tRNA-binding</keyword>
<feature type="binding site" evidence="6">
    <location>
        <position position="99"/>
    </location>
    <ligand>
        <name>phosphate</name>
        <dbReference type="ChEBI" id="CHEBI:43474"/>
        <note>substrate</note>
    </ligand>
</feature>
<protein>
    <recommendedName>
        <fullName evidence="6">Ribonuclease PH</fullName>
        <shortName evidence="6">RNase PH</shortName>
        <ecNumber evidence="6">2.7.7.56</ecNumber>
    </recommendedName>
    <alternativeName>
        <fullName evidence="6">tRNA nucleotidyltransferase</fullName>
    </alternativeName>
</protein>
<keyword evidence="6" id="KW-0808">Transferase</keyword>
<evidence type="ECO:0000256" key="5">
    <source>
        <dbReference type="ARBA" id="ARBA00022884"/>
    </source>
</evidence>
<evidence type="ECO:0000256" key="6">
    <source>
        <dbReference type="HAMAP-Rule" id="MF_00564"/>
    </source>
</evidence>
<dbReference type="Proteomes" id="UP001217044">
    <property type="component" value="Chromosome"/>
</dbReference>
<comment type="function">
    <text evidence="6">Phosphorolytic 3'-5' exoribonuclease that plays an important role in tRNA 3'-end maturation. Removes nucleotide residues following the 3'-CCA terminus of tRNAs; can also add nucleotides to the ends of RNA molecules by using nucleoside diphosphates as substrates, but this may not be physiologically important. Probably plays a role in initiation of 16S rRNA degradation (leading to ribosome degradation) during starvation.</text>
</comment>
<proteinExistence type="inferred from homology"/>
<dbReference type="InterPro" id="IPR036345">
    <property type="entry name" value="ExoRNase_PH_dom2_sf"/>
</dbReference>
<feature type="compositionally biased region" description="Polar residues" evidence="7">
    <location>
        <begin position="1"/>
        <end position="12"/>
    </location>
</feature>
<evidence type="ECO:0000313" key="11">
    <source>
        <dbReference type="Proteomes" id="UP001217044"/>
    </source>
</evidence>
<comment type="catalytic activity">
    <reaction evidence="6">
        <text>tRNA(n+1) + phosphate = tRNA(n) + a ribonucleoside 5'-diphosphate</text>
        <dbReference type="Rhea" id="RHEA:10628"/>
        <dbReference type="Rhea" id="RHEA-COMP:17343"/>
        <dbReference type="Rhea" id="RHEA-COMP:17344"/>
        <dbReference type="ChEBI" id="CHEBI:43474"/>
        <dbReference type="ChEBI" id="CHEBI:57930"/>
        <dbReference type="ChEBI" id="CHEBI:173114"/>
        <dbReference type="EC" id="2.7.7.56"/>
    </reaction>
</comment>
<dbReference type="Pfam" id="PF03725">
    <property type="entry name" value="RNase_PH_C"/>
    <property type="match status" value="1"/>
</dbReference>
<dbReference type="PANTHER" id="PTHR11953:SF0">
    <property type="entry name" value="EXOSOME COMPLEX COMPONENT RRP41"/>
    <property type="match status" value="1"/>
</dbReference>
<dbReference type="HAMAP" id="MF_00564">
    <property type="entry name" value="RNase_PH"/>
    <property type="match status" value="1"/>
</dbReference>
<dbReference type="InterPro" id="IPR002381">
    <property type="entry name" value="RNase_PH_bac-type"/>
</dbReference>
<feature type="domain" description="Exoribonuclease phosphorolytic" evidence="9">
    <location>
        <begin position="171"/>
        <end position="233"/>
    </location>
</feature>
<comment type="subunit">
    <text evidence="6">Homohexameric ring arranged as a trimer of dimers.</text>
</comment>
<organism evidence="10 11">
    <name type="scientific">Deinococcus aquaticus</name>
    <dbReference type="NCBI Taxonomy" id="328692"/>
    <lineage>
        <taxon>Bacteria</taxon>
        <taxon>Thermotogati</taxon>
        <taxon>Deinococcota</taxon>
        <taxon>Deinococci</taxon>
        <taxon>Deinococcales</taxon>
        <taxon>Deinococcaceae</taxon>
        <taxon>Deinococcus</taxon>
    </lineage>
</organism>
<keyword evidence="11" id="KW-1185">Reference proteome</keyword>
<evidence type="ECO:0000256" key="3">
    <source>
        <dbReference type="ARBA" id="ARBA00022555"/>
    </source>
</evidence>
<dbReference type="RefSeq" id="WP_273990365.1">
    <property type="nucleotide sequence ID" value="NZ_BAABQT010000018.1"/>
</dbReference>
<keyword evidence="6" id="KW-0548">Nucleotidyltransferase</keyword>